<evidence type="ECO:0000313" key="11">
    <source>
        <dbReference type="EMBL" id="HGK22956.1"/>
    </source>
</evidence>
<dbReference type="RefSeq" id="WP_149123064.1">
    <property type="nucleotide sequence ID" value="NZ_VTFL01000005.1"/>
</dbReference>
<dbReference type="GO" id="GO:0046872">
    <property type="term" value="F:metal ion binding"/>
    <property type="evidence" value="ECO:0007669"/>
    <property type="project" value="UniProtKB-UniRule"/>
</dbReference>
<feature type="binding site" evidence="9">
    <location>
        <position position="11"/>
    </location>
    <ligand>
        <name>a divalent metal cation</name>
        <dbReference type="ChEBI" id="CHEBI:60240"/>
    </ligand>
</feature>
<comment type="cofactor">
    <cofactor evidence="9">
        <name>a divalent metal cation</name>
        <dbReference type="ChEBI" id="CHEBI:60240"/>
    </cofactor>
    <text evidence="9">Binds 1 divalent metal cation per subunit.</text>
</comment>
<dbReference type="NCBIfam" id="TIGR00087">
    <property type="entry name" value="surE"/>
    <property type="match status" value="1"/>
</dbReference>
<evidence type="ECO:0000259" key="10">
    <source>
        <dbReference type="Pfam" id="PF01975"/>
    </source>
</evidence>
<feature type="domain" description="Survival protein SurE-like phosphatase/nucleotidase" evidence="10">
    <location>
        <begin position="6"/>
        <end position="189"/>
    </location>
</feature>
<dbReference type="InterPro" id="IPR002828">
    <property type="entry name" value="SurE-like_Pase/nucleotidase"/>
</dbReference>
<dbReference type="GO" id="GO:0004309">
    <property type="term" value="F:exopolyphosphatase activity"/>
    <property type="evidence" value="ECO:0007669"/>
    <property type="project" value="TreeGrafter"/>
</dbReference>
<dbReference type="GO" id="GO:0008254">
    <property type="term" value="F:3'-nucleotidase activity"/>
    <property type="evidence" value="ECO:0007669"/>
    <property type="project" value="TreeGrafter"/>
</dbReference>
<comment type="caution">
    <text evidence="11">The sequence shown here is derived from an EMBL/GenBank/DDBJ whole genome shotgun (WGS) entry which is preliminary data.</text>
</comment>
<dbReference type="FunFam" id="3.40.1210.10:FF:000001">
    <property type="entry name" value="5'/3'-nucleotidase SurE"/>
    <property type="match status" value="1"/>
</dbReference>
<dbReference type="Pfam" id="PF01975">
    <property type="entry name" value="SurE"/>
    <property type="match status" value="1"/>
</dbReference>
<dbReference type="NCBIfam" id="NF001490">
    <property type="entry name" value="PRK00346.1-4"/>
    <property type="match status" value="1"/>
</dbReference>
<comment type="cofactor">
    <cofactor evidence="2">
        <name>Mg(2+)</name>
        <dbReference type="ChEBI" id="CHEBI:18420"/>
    </cofactor>
</comment>
<feature type="binding site" evidence="9">
    <location>
        <position position="12"/>
    </location>
    <ligand>
        <name>a divalent metal cation</name>
        <dbReference type="ChEBI" id="CHEBI:60240"/>
    </ligand>
</feature>
<evidence type="ECO:0000256" key="1">
    <source>
        <dbReference type="ARBA" id="ARBA00000815"/>
    </source>
</evidence>
<dbReference type="InterPro" id="IPR030048">
    <property type="entry name" value="SurE"/>
</dbReference>
<evidence type="ECO:0000256" key="6">
    <source>
        <dbReference type="ARBA" id="ARBA00022723"/>
    </source>
</evidence>
<reference evidence="11" key="1">
    <citation type="journal article" date="2020" name="mSystems">
        <title>Genome- and Community-Level Interaction Insights into Carbon Utilization and Element Cycling Functions of Hydrothermarchaeota in Hydrothermal Sediment.</title>
        <authorList>
            <person name="Zhou Z."/>
            <person name="Liu Y."/>
            <person name="Xu W."/>
            <person name="Pan J."/>
            <person name="Luo Z.H."/>
            <person name="Li M."/>
        </authorList>
    </citation>
    <scope>NUCLEOTIDE SEQUENCE [LARGE SCALE GENOMIC DNA]</scope>
    <source>
        <strain evidence="11">SpSt-70</strain>
    </source>
</reference>
<sequence length="252" mass="28376">MEKYKILITNDDGINSPALKIMGKELSKLGEVYIIVPERERSGGSHAITLHKPLRVNEVKWPLKKVKVWSTNGNPADCVLLGLYAILSQKPDLVISGINKGYNLGNDIIYSGTVSGAREASLNGIPAVSISVSQDGEEEDFKRATELLIRFFDKFLKIISEGTFLNINVPPNAKLDEICFTHQGKFHYRNIVERRLDPRNKEYFWLHGYIEEIGEEGSDIWAVKNGKISITPLHSDMTNYSLLNLLKADELF</sequence>
<name>A0A7C3PQZ6_DICTH</name>
<dbReference type="Gene3D" id="3.40.1210.10">
    <property type="entry name" value="Survival protein SurE-like phosphatase/nucleotidase"/>
    <property type="match status" value="1"/>
</dbReference>
<gene>
    <name evidence="9 11" type="primary">surE</name>
    <name evidence="11" type="ORF">ENU78_00665</name>
</gene>
<evidence type="ECO:0000256" key="9">
    <source>
        <dbReference type="HAMAP-Rule" id="MF_00060"/>
    </source>
</evidence>
<comment type="function">
    <text evidence="9">Nucleotidase that shows phosphatase activity on nucleoside 5'-monophosphates.</text>
</comment>
<dbReference type="AlphaFoldDB" id="A0A7C3PQZ6"/>
<evidence type="ECO:0000256" key="2">
    <source>
        <dbReference type="ARBA" id="ARBA00001946"/>
    </source>
</evidence>
<dbReference type="EMBL" id="DTDV01000005">
    <property type="protein sequence ID" value="HGK22956.1"/>
    <property type="molecule type" value="Genomic_DNA"/>
</dbReference>
<protein>
    <recommendedName>
        <fullName evidence="9">5'-nucleotidase SurE</fullName>
        <ecNumber evidence="9">3.1.3.5</ecNumber>
    </recommendedName>
    <alternativeName>
        <fullName evidence="9">Nucleoside 5'-monophosphate phosphohydrolase</fullName>
    </alternativeName>
</protein>
<evidence type="ECO:0000256" key="7">
    <source>
        <dbReference type="ARBA" id="ARBA00022741"/>
    </source>
</evidence>
<dbReference type="GO" id="GO:0008253">
    <property type="term" value="F:5'-nucleotidase activity"/>
    <property type="evidence" value="ECO:0007669"/>
    <property type="project" value="UniProtKB-UniRule"/>
</dbReference>
<dbReference type="EC" id="3.1.3.5" evidence="9"/>
<keyword evidence="7 9" id="KW-0547">Nucleotide-binding</keyword>
<evidence type="ECO:0000256" key="5">
    <source>
        <dbReference type="ARBA" id="ARBA00022490"/>
    </source>
</evidence>
<evidence type="ECO:0000256" key="8">
    <source>
        <dbReference type="ARBA" id="ARBA00022801"/>
    </source>
</evidence>
<comment type="subcellular location">
    <subcellularLocation>
        <location evidence="3 9">Cytoplasm</location>
    </subcellularLocation>
</comment>
<evidence type="ECO:0000256" key="3">
    <source>
        <dbReference type="ARBA" id="ARBA00004496"/>
    </source>
</evidence>
<dbReference type="GO" id="GO:0000166">
    <property type="term" value="F:nucleotide binding"/>
    <property type="evidence" value="ECO:0007669"/>
    <property type="project" value="UniProtKB-KW"/>
</dbReference>
<comment type="similarity">
    <text evidence="4 9">Belongs to the SurE nucleotidase family.</text>
</comment>
<proteinExistence type="inferred from homology"/>
<dbReference type="PANTHER" id="PTHR30457">
    <property type="entry name" value="5'-NUCLEOTIDASE SURE"/>
    <property type="match status" value="1"/>
</dbReference>
<dbReference type="SUPFAM" id="SSF64167">
    <property type="entry name" value="SurE-like"/>
    <property type="match status" value="1"/>
</dbReference>
<feature type="binding site" evidence="9">
    <location>
        <position position="99"/>
    </location>
    <ligand>
        <name>a divalent metal cation</name>
        <dbReference type="ChEBI" id="CHEBI:60240"/>
    </ligand>
</feature>
<feature type="binding site" evidence="9">
    <location>
        <position position="42"/>
    </location>
    <ligand>
        <name>a divalent metal cation</name>
        <dbReference type="ChEBI" id="CHEBI:60240"/>
    </ligand>
</feature>
<dbReference type="InterPro" id="IPR036523">
    <property type="entry name" value="SurE-like_sf"/>
</dbReference>
<keyword evidence="8 9" id="KW-0378">Hydrolase</keyword>
<dbReference type="HAMAP" id="MF_00060">
    <property type="entry name" value="SurE"/>
    <property type="match status" value="1"/>
</dbReference>
<dbReference type="GO" id="GO:0005737">
    <property type="term" value="C:cytoplasm"/>
    <property type="evidence" value="ECO:0007669"/>
    <property type="project" value="UniProtKB-SubCell"/>
</dbReference>
<dbReference type="PANTHER" id="PTHR30457:SF12">
    <property type="entry name" value="5'_3'-NUCLEOTIDASE SURE"/>
    <property type="match status" value="1"/>
</dbReference>
<organism evidence="11">
    <name type="scientific">Dictyoglomus thermophilum</name>
    <dbReference type="NCBI Taxonomy" id="14"/>
    <lineage>
        <taxon>Bacteria</taxon>
        <taxon>Pseudomonadati</taxon>
        <taxon>Dictyoglomota</taxon>
        <taxon>Dictyoglomia</taxon>
        <taxon>Dictyoglomales</taxon>
        <taxon>Dictyoglomaceae</taxon>
        <taxon>Dictyoglomus</taxon>
    </lineage>
</organism>
<accession>A0A7C3PQZ6</accession>
<keyword evidence="6 9" id="KW-0479">Metal-binding</keyword>
<evidence type="ECO:0000256" key="4">
    <source>
        <dbReference type="ARBA" id="ARBA00011062"/>
    </source>
</evidence>
<keyword evidence="5 9" id="KW-0963">Cytoplasm</keyword>
<comment type="catalytic activity">
    <reaction evidence="1 9">
        <text>a ribonucleoside 5'-phosphate + H2O = a ribonucleoside + phosphate</text>
        <dbReference type="Rhea" id="RHEA:12484"/>
        <dbReference type="ChEBI" id="CHEBI:15377"/>
        <dbReference type="ChEBI" id="CHEBI:18254"/>
        <dbReference type="ChEBI" id="CHEBI:43474"/>
        <dbReference type="ChEBI" id="CHEBI:58043"/>
        <dbReference type="EC" id="3.1.3.5"/>
    </reaction>
</comment>